<evidence type="ECO:0000256" key="1">
    <source>
        <dbReference type="ARBA" id="ARBA00023125"/>
    </source>
</evidence>
<proteinExistence type="predicted"/>
<dbReference type="CDD" id="cd00093">
    <property type="entry name" value="HTH_XRE"/>
    <property type="match status" value="1"/>
</dbReference>
<keyword evidence="4" id="KW-1185">Reference proteome</keyword>
<evidence type="ECO:0000259" key="2">
    <source>
        <dbReference type="PROSITE" id="PS50943"/>
    </source>
</evidence>
<dbReference type="PANTHER" id="PTHR46558">
    <property type="entry name" value="TRACRIPTIONAL REGULATORY PROTEIN-RELATED-RELATED"/>
    <property type="match status" value="1"/>
</dbReference>
<gene>
    <name evidence="3" type="ORF">ACFOZ1_15110</name>
</gene>
<dbReference type="Gene3D" id="1.10.260.40">
    <property type="entry name" value="lambda repressor-like DNA-binding domains"/>
    <property type="match status" value="1"/>
</dbReference>
<evidence type="ECO:0000313" key="4">
    <source>
        <dbReference type="Proteomes" id="UP001595880"/>
    </source>
</evidence>
<dbReference type="Pfam" id="PF01381">
    <property type="entry name" value="HTH_3"/>
    <property type="match status" value="1"/>
</dbReference>
<dbReference type="RefSeq" id="WP_390200612.1">
    <property type="nucleotide sequence ID" value="NZ_JBHSDV010000006.1"/>
</dbReference>
<organism evidence="3 4">
    <name type="scientific">Gracilibacillus marinus</name>
    <dbReference type="NCBI Taxonomy" id="630535"/>
    <lineage>
        <taxon>Bacteria</taxon>
        <taxon>Bacillati</taxon>
        <taxon>Bacillota</taxon>
        <taxon>Bacilli</taxon>
        <taxon>Bacillales</taxon>
        <taxon>Bacillaceae</taxon>
        <taxon>Gracilibacillus</taxon>
    </lineage>
</organism>
<dbReference type="InterPro" id="IPR001387">
    <property type="entry name" value="Cro/C1-type_HTH"/>
</dbReference>
<protein>
    <submittedName>
        <fullName evidence="3">Helix-turn-helix domain-containing protein</fullName>
    </submittedName>
</protein>
<dbReference type="InterPro" id="IPR010982">
    <property type="entry name" value="Lambda_DNA-bd_dom_sf"/>
</dbReference>
<evidence type="ECO:0000313" key="3">
    <source>
        <dbReference type="EMBL" id="MFC4389109.1"/>
    </source>
</evidence>
<dbReference type="SUPFAM" id="SSF47413">
    <property type="entry name" value="lambda repressor-like DNA-binding domains"/>
    <property type="match status" value="1"/>
</dbReference>
<comment type="caution">
    <text evidence="3">The sequence shown here is derived from an EMBL/GenBank/DDBJ whole genome shotgun (WGS) entry which is preliminary data.</text>
</comment>
<keyword evidence="1" id="KW-0238">DNA-binding</keyword>
<sequence>MLSKRLKFARKRKKLSQEELAKIVNTTKGTISNYENEYSTPSNEMLKELATVLDVTTDFLLGRTDNFTTEDFEPMSEINRLLKEFGIEQSGFHDIDRWKAMGPEEIKELEKYFKYITDMAKRKNEEDEDD</sequence>
<dbReference type="PROSITE" id="PS50943">
    <property type="entry name" value="HTH_CROC1"/>
    <property type="match status" value="1"/>
</dbReference>
<dbReference type="PANTHER" id="PTHR46558:SF11">
    <property type="entry name" value="HTH-TYPE TRANSCRIPTIONAL REGULATOR XRE"/>
    <property type="match status" value="1"/>
</dbReference>
<accession>A0ABV8VY69</accession>
<name>A0ABV8VY69_9BACI</name>
<dbReference type="SMART" id="SM00530">
    <property type="entry name" value="HTH_XRE"/>
    <property type="match status" value="1"/>
</dbReference>
<dbReference type="Proteomes" id="UP001595880">
    <property type="component" value="Unassembled WGS sequence"/>
</dbReference>
<dbReference type="EMBL" id="JBHSDV010000006">
    <property type="protein sequence ID" value="MFC4389109.1"/>
    <property type="molecule type" value="Genomic_DNA"/>
</dbReference>
<reference evidence="4" key="1">
    <citation type="journal article" date="2019" name="Int. J. Syst. Evol. Microbiol.">
        <title>The Global Catalogue of Microorganisms (GCM) 10K type strain sequencing project: providing services to taxonomists for standard genome sequencing and annotation.</title>
        <authorList>
            <consortium name="The Broad Institute Genomics Platform"/>
            <consortium name="The Broad Institute Genome Sequencing Center for Infectious Disease"/>
            <person name="Wu L."/>
            <person name="Ma J."/>
        </authorList>
    </citation>
    <scope>NUCLEOTIDE SEQUENCE [LARGE SCALE GENOMIC DNA]</scope>
    <source>
        <strain evidence="4">KACC 14058</strain>
    </source>
</reference>
<feature type="domain" description="HTH cro/C1-type" evidence="2">
    <location>
        <begin position="6"/>
        <end position="60"/>
    </location>
</feature>